<keyword evidence="2" id="KW-0732">Signal</keyword>
<protein>
    <recommendedName>
        <fullName evidence="5">Extracellular membrane protein CFEM domain-containing protein</fullName>
    </recommendedName>
</protein>
<evidence type="ECO:0008006" key="5">
    <source>
        <dbReference type="Google" id="ProtNLM"/>
    </source>
</evidence>
<feature type="chain" id="PRO_5015630194" description="Extracellular membrane protein CFEM domain-containing protein" evidence="2">
    <location>
        <begin position="19"/>
        <end position="265"/>
    </location>
</feature>
<evidence type="ECO:0000313" key="3">
    <source>
        <dbReference type="EMBL" id="PTB38131.1"/>
    </source>
</evidence>
<dbReference type="Proteomes" id="UP000240493">
    <property type="component" value="Unassembled WGS sequence"/>
</dbReference>
<accession>A0A2T3YZX7</accession>
<keyword evidence="4" id="KW-1185">Reference proteome</keyword>
<feature type="compositionally biased region" description="Low complexity" evidence="1">
    <location>
        <begin position="161"/>
        <end position="174"/>
    </location>
</feature>
<evidence type="ECO:0000256" key="1">
    <source>
        <dbReference type="SAM" id="MobiDB-lite"/>
    </source>
</evidence>
<gene>
    <name evidence="3" type="ORF">M441DRAFT_60412</name>
</gene>
<organism evidence="3 4">
    <name type="scientific">Trichoderma asperellum (strain ATCC 204424 / CBS 433.97 / NBRC 101777)</name>
    <dbReference type="NCBI Taxonomy" id="1042311"/>
    <lineage>
        <taxon>Eukaryota</taxon>
        <taxon>Fungi</taxon>
        <taxon>Dikarya</taxon>
        <taxon>Ascomycota</taxon>
        <taxon>Pezizomycotina</taxon>
        <taxon>Sordariomycetes</taxon>
        <taxon>Hypocreomycetidae</taxon>
        <taxon>Hypocreales</taxon>
        <taxon>Hypocreaceae</taxon>
        <taxon>Trichoderma</taxon>
    </lineage>
</organism>
<evidence type="ECO:0000313" key="4">
    <source>
        <dbReference type="Proteomes" id="UP000240493"/>
    </source>
</evidence>
<evidence type="ECO:0000256" key="2">
    <source>
        <dbReference type="SAM" id="SignalP"/>
    </source>
</evidence>
<sequence>MQQLSLANLVFLVGTASGALLTLSSFEGLASPAPLSCIYAYNAPIRGCTAGDFGKGTTCSESCIEGLQAVQFTVRSLCAKVSSANNPLLKQIQAGNLVAAICSAGTPASTPTSTPASTPASPPATTLQTSTRQTSPPPQVPPTSQSPSDVAPPSTSTQGPVSTEAASSAVASTTPDHSITSAAVPSSTIESVARTSQTSVDQPSSSSEEPSKPTRPINPNAQPGSGGGDPFDFVAISAATKFNFPETLITVATAITATLATLMLI</sequence>
<feature type="compositionally biased region" description="Low complexity" evidence="1">
    <location>
        <begin position="195"/>
        <end position="208"/>
    </location>
</feature>
<dbReference type="AlphaFoldDB" id="A0A2T3YZX7"/>
<feature type="compositionally biased region" description="Low complexity" evidence="1">
    <location>
        <begin position="108"/>
        <end position="134"/>
    </location>
</feature>
<reference evidence="3 4" key="1">
    <citation type="submission" date="2016-07" db="EMBL/GenBank/DDBJ databases">
        <title>Multiple horizontal gene transfer events from other fungi enriched the ability of initially mycotrophic Trichoderma (Ascomycota) to feed on dead plant biomass.</title>
        <authorList>
            <consortium name="DOE Joint Genome Institute"/>
            <person name="Aerts A."/>
            <person name="Atanasova L."/>
            <person name="Chenthamara K."/>
            <person name="Zhang J."/>
            <person name="Grujic M."/>
            <person name="Henrissat B."/>
            <person name="Kuo A."/>
            <person name="Salamov A."/>
            <person name="Lipzen A."/>
            <person name="Labutti K."/>
            <person name="Barry K."/>
            <person name="Miao Y."/>
            <person name="Rahimi M.J."/>
            <person name="Shen Q."/>
            <person name="Grigoriev I.V."/>
            <person name="Kubicek C.P."/>
            <person name="Druzhinina I.S."/>
        </authorList>
    </citation>
    <scope>NUCLEOTIDE SEQUENCE [LARGE SCALE GENOMIC DNA]</scope>
    <source>
        <strain evidence="3 4">CBS 433.97</strain>
    </source>
</reference>
<feature type="signal peptide" evidence="2">
    <location>
        <begin position="1"/>
        <end position="18"/>
    </location>
</feature>
<dbReference type="EMBL" id="KZ679266">
    <property type="protein sequence ID" value="PTB38131.1"/>
    <property type="molecule type" value="Genomic_DNA"/>
</dbReference>
<feature type="compositionally biased region" description="Polar residues" evidence="1">
    <location>
        <begin position="175"/>
        <end position="194"/>
    </location>
</feature>
<dbReference type="STRING" id="1042311.A0A2T3YZX7"/>
<name>A0A2T3YZX7_TRIA4</name>
<feature type="region of interest" description="Disordered" evidence="1">
    <location>
        <begin position="108"/>
        <end position="229"/>
    </location>
</feature>
<dbReference type="OrthoDB" id="5427833at2759"/>
<proteinExistence type="predicted"/>